<name>A0A9Q3BZC8_9BASI</name>
<evidence type="ECO:0000313" key="3">
    <source>
        <dbReference type="Proteomes" id="UP000765509"/>
    </source>
</evidence>
<organism evidence="2 3">
    <name type="scientific">Austropuccinia psidii MF-1</name>
    <dbReference type="NCBI Taxonomy" id="1389203"/>
    <lineage>
        <taxon>Eukaryota</taxon>
        <taxon>Fungi</taxon>
        <taxon>Dikarya</taxon>
        <taxon>Basidiomycota</taxon>
        <taxon>Pucciniomycotina</taxon>
        <taxon>Pucciniomycetes</taxon>
        <taxon>Pucciniales</taxon>
        <taxon>Sphaerophragmiaceae</taxon>
        <taxon>Austropuccinia</taxon>
    </lineage>
</organism>
<dbReference type="EMBL" id="AVOT02003533">
    <property type="protein sequence ID" value="MBW0473788.1"/>
    <property type="molecule type" value="Genomic_DNA"/>
</dbReference>
<keyword evidence="3" id="KW-1185">Reference proteome</keyword>
<proteinExistence type="predicted"/>
<comment type="caution">
    <text evidence="2">The sequence shown here is derived from an EMBL/GenBank/DDBJ whole genome shotgun (WGS) entry which is preliminary data.</text>
</comment>
<dbReference type="AlphaFoldDB" id="A0A9Q3BZC8"/>
<evidence type="ECO:0000313" key="2">
    <source>
        <dbReference type="EMBL" id="MBW0473788.1"/>
    </source>
</evidence>
<sequence>MHITTNTANGRQDSNDLSHVENHFTTPLLSNKCISFQDTMPSLPLPSSIKSKPVVKTWKSPAPTPNLTSTIKRNPIQMQMRDAPPDFKYTKEALYVQIKLLWGILTPAAMPTAPDKQLLKEFYQQFSSAEENIPIDFYRPEWFNQKNHSEKQIVADLSEFSFVPIRDLPPGPKQHPDEQLGDWAFNQKYWHSTIKEYKIKPNSPDRSDSYSVASSIGDESVDLNEEHDFDNNLLEKEIIKNEKSKVELEPEEKKGDKISVKM</sequence>
<accession>A0A9Q3BZC8</accession>
<feature type="region of interest" description="Disordered" evidence="1">
    <location>
        <begin position="201"/>
        <end position="226"/>
    </location>
</feature>
<protein>
    <submittedName>
        <fullName evidence="2">Uncharacterized protein</fullName>
    </submittedName>
</protein>
<evidence type="ECO:0000256" key="1">
    <source>
        <dbReference type="SAM" id="MobiDB-lite"/>
    </source>
</evidence>
<gene>
    <name evidence="2" type="ORF">O181_013503</name>
</gene>
<dbReference type="Proteomes" id="UP000765509">
    <property type="component" value="Unassembled WGS sequence"/>
</dbReference>
<reference evidence="2" key="1">
    <citation type="submission" date="2021-03" db="EMBL/GenBank/DDBJ databases">
        <title>Draft genome sequence of rust myrtle Austropuccinia psidii MF-1, a brazilian biotype.</title>
        <authorList>
            <person name="Quecine M.C."/>
            <person name="Pachon D.M.R."/>
            <person name="Bonatelli M.L."/>
            <person name="Correr F.H."/>
            <person name="Franceschini L.M."/>
            <person name="Leite T.F."/>
            <person name="Margarido G.R.A."/>
            <person name="Almeida C.A."/>
            <person name="Ferrarezi J.A."/>
            <person name="Labate C.A."/>
        </authorList>
    </citation>
    <scope>NUCLEOTIDE SEQUENCE</scope>
    <source>
        <strain evidence="2">MF-1</strain>
    </source>
</reference>